<feature type="compositionally biased region" description="Low complexity" evidence="7">
    <location>
        <begin position="236"/>
        <end position="253"/>
    </location>
</feature>
<evidence type="ECO:0000256" key="4">
    <source>
        <dbReference type="ARBA" id="ARBA00022989"/>
    </source>
</evidence>
<keyword evidence="10" id="KW-1185">Reference proteome</keyword>
<feature type="transmembrane region" description="Helical" evidence="8">
    <location>
        <begin position="348"/>
        <end position="368"/>
    </location>
</feature>
<feature type="region of interest" description="Disordered" evidence="7">
    <location>
        <begin position="1"/>
        <end position="300"/>
    </location>
</feature>
<accession>A0A8C4PJV6</accession>
<protein>
    <recommendedName>
        <fullName evidence="11">Transmembrane protein 80</fullName>
    </recommendedName>
</protein>
<feature type="transmembrane region" description="Helical" evidence="8">
    <location>
        <begin position="380"/>
        <end position="399"/>
    </location>
</feature>
<feature type="compositionally biased region" description="Basic and acidic residues" evidence="7">
    <location>
        <begin position="202"/>
        <end position="216"/>
    </location>
</feature>
<dbReference type="Pfam" id="PF09799">
    <property type="entry name" value="Transmemb_17"/>
    <property type="match status" value="1"/>
</dbReference>
<evidence type="ECO:0000256" key="5">
    <source>
        <dbReference type="ARBA" id="ARBA00023136"/>
    </source>
</evidence>
<evidence type="ECO:0000256" key="1">
    <source>
        <dbReference type="ARBA" id="ARBA00004138"/>
    </source>
</evidence>
<feature type="compositionally biased region" description="Basic residues" evidence="7">
    <location>
        <begin position="9"/>
        <end position="28"/>
    </location>
</feature>
<dbReference type="GO" id="GO:0035869">
    <property type="term" value="C:ciliary transition zone"/>
    <property type="evidence" value="ECO:0007669"/>
    <property type="project" value="TreeGrafter"/>
</dbReference>
<dbReference type="InterPro" id="IPR019184">
    <property type="entry name" value="Uncharacterised_TM-17"/>
</dbReference>
<dbReference type="GO" id="GO:1905515">
    <property type="term" value="P:non-motile cilium assembly"/>
    <property type="evidence" value="ECO:0007669"/>
    <property type="project" value="TreeGrafter"/>
</dbReference>
<evidence type="ECO:0000256" key="6">
    <source>
        <dbReference type="ARBA" id="ARBA00023273"/>
    </source>
</evidence>
<dbReference type="Proteomes" id="UP000694387">
    <property type="component" value="Chromosome 17"/>
</dbReference>
<sequence>APAPLPRLPPRRRGRRRHSGRGRHRRPPRPGPAAWRPSPSPPSGLRRARPKAQAGGARRPGPSPKRAARGGLPEPSRGCAKPSRGLPKSPALPSRGRPNSGRTGTKRPSRAEPTIKSPEPKRAEAARSAEPSRSELVRGRTRVSERLGASPPQRQGGLAGRRPWPTGSPTVGPALARLRRNAARPGEPCAARSARPRRERKPSRPEAEPSGAERPRARILPSFGSPPPPVRKCPSAAGLANRASAAARSQLQNRGAVGPLREQKRKWPNGRGRRRAERLPGSRRTWRAGPGGKMAAARRGSTSSAMLSSVPLQMLLCLSGMCDSLYFLATLLMMTYKSQVFSYPHEYLVLDLTLLLLMGILEAVRLYFGTKGNLMEAEVPLATSLVLTVGSGLLCIYFLRWQTLVLWADLVLSAALLALHGLEAVLQVVAIASFVS</sequence>
<evidence type="ECO:0000256" key="8">
    <source>
        <dbReference type="SAM" id="Phobius"/>
    </source>
</evidence>
<dbReference type="AlphaFoldDB" id="A0A8C4PJV6"/>
<name>A0A8C4PJV6_EQUAS</name>
<evidence type="ECO:0000313" key="9">
    <source>
        <dbReference type="Ensembl" id="ENSEASP00005010462.2"/>
    </source>
</evidence>
<dbReference type="GeneTree" id="ENSGT00940000153899"/>
<feature type="transmembrane region" description="Helical" evidence="8">
    <location>
        <begin position="411"/>
        <end position="435"/>
    </location>
</feature>
<evidence type="ECO:0000256" key="2">
    <source>
        <dbReference type="ARBA" id="ARBA00004141"/>
    </source>
</evidence>
<feature type="compositionally biased region" description="Basic and acidic residues" evidence="7">
    <location>
        <begin position="118"/>
        <end position="145"/>
    </location>
</feature>
<proteinExistence type="predicted"/>
<reference evidence="9" key="2">
    <citation type="submission" date="2025-08" db="UniProtKB">
        <authorList>
            <consortium name="Ensembl"/>
        </authorList>
    </citation>
    <scope>IDENTIFICATION</scope>
</reference>
<evidence type="ECO:0000313" key="10">
    <source>
        <dbReference type="Proteomes" id="UP000694387"/>
    </source>
</evidence>
<feature type="compositionally biased region" description="Basic residues" evidence="7">
    <location>
        <begin position="263"/>
        <end position="276"/>
    </location>
</feature>
<feature type="transmembrane region" description="Helical" evidence="8">
    <location>
        <begin position="312"/>
        <end position="336"/>
    </location>
</feature>
<dbReference type="GO" id="GO:0016020">
    <property type="term" value="C:membrane"/>
    <property type="evidence" value="ECO:0007669"/>
    <property type="project" value="UniProtKB-SubCell"/>
</dbReference>
<reference evidence="9 10" key="1">
    <citation type="journal article" date="2020" name="Nat. Commun.">
        <title>Donkey genomes provide new insights into domestication and selection for coat color.</title>
        <authorList>
            <person name="Wang"/>
            <person name="C."/>
            <person name="Li"/>
            <person name="H."/>
            <person name="Guo"/>
            <person name="Y."/>
            <person name="Huang"/>
            <person name="J."/>
            <person name="Sun"/>
            <person name="Y."/>
            <person name="Min"/>
            <person name="J."/>
            <person name="Wang"/>
            <person name="J."/>
            <person name="Fang"/>
            <person name="X."/>
            <person name="Zhao"/>
            <person name="Z."/>
            <person name="Wang"/>
            <person name="S."/>
            <person name="Zhang"/>
            <person name="Y."/>
            <person name="Liu"/>
            <person name="Q."/>
            <person name="Jiang"/>
            <person name="Q."/>
            <person name="Wang"/>
            <person name="X."/>
            <person name="Guo"/>
            <person name="Y."/>
            <person name="Yang"/>
            <person name="C."/>
            <person name="Wang"/>
            <person name="Y."/>
            <person name="Tian"/>
            <person name="F."/>
            <person name="Zhuang"/>
            <person name="G."/>
            <person name="Fan"/>
            <person name="Y."/>
            <person name="Gao"/>
            <person name="Q."/>
            <person name="Li"/>
            <person name="Y."/>
            <person name="Ju"/>
            <person name="Z."/>
            <person name="Li"/>
            <person name="J."/>
            <person name="Li"/>
            <person name="R."/>
            <person name="Hou"/>
            <person name="M."/>
            <person name="Yang"/>
            <person name="G."/>
            <person name="Liu"/>
            <person name="G."/>
            <person name="Liu"/>
            <person name="W."/>
            <person name="Guo"/>
            <person name="J."/>
            <person name="Pan"/>
            <person name="S."/>
            <person name="Fan"/>
            <person name="G."/>
            <person name="Zhang"/>
            <person name="W."/>
            <person name="Zhang"/>
            <person name="R."/>
            <person name="Yu"/>
            <person name="J."/>
            <person name="Zhang"/>
            <person name="X."/>
            <person name="Yin"/>
            <person name="Q."/>
            <person name="Ji"/>
            <person name="C."/>
            <person name="Jin"/>
            <person name="Y."/>
            <person name="Yue"/>
            <person name="G."/>
            <person name="Liu"/>
            <person name="M."/>
            <person name="Xu"/>
            <person name="J."/>
            <person name="Liu"/>
            <person name="S."/>
            <person name="Jordana"/>
            <person name="J."/>
            <person name="Noce"/>
            <person name="A."/>
            <person name="Amills"/>
            <person name="M."/>
            <person name="Wu"/>
            <person name="D.D."/>
            <person name="Li"/>
            <person name="S."/>
            <person name="Zhou"/>
            <person name="X. and Zhong"/>
            <person name="J."/>
        </authorList>
    </citation>
    <scope>NUCLEOTIDE SEQUENCE [LARGE SCALE GENOMIC DNA]</scope>
</reference>
<keyword evidence="4 8" id="KW-1133">Transmembrane helix</keyword>
<comment type="subcellular location">
    <subcellularLocation>
        <location evidence="1">Cell projection</location>
        <location evidence="1">Cilium</location>
    </subcellularLocation>
    <subcellularLocation>
        <location evidence="2">Membrane</location>
        <topology evidence="2">Multi-pass membrane protein</topology>
    </subcellularLocation>
</comment>
<keyword evidence="3 8" id="KW-0812">Transmembrane</keyword>
<reference evidence="9" key="3">
    <citation type="submission" date="2025-09" db="UniProtKB">
        <authorList>
            <consortium name="Ensembl"/>
        </authorList>
    </citation>
    <scope>IDENTIFICATION</scope>
</reference>
<dbReference type="PANTHER" id="PTHR13531:SF8">
    <property type="entry name" value="TRANSMEMBRANE PROTEIN 80"/>
    <property type="match status" value="1"/>
</dbReference>
<evidence type="ECO:0000256" key="3">
    <source>
        <dbReference type="ARBA" id="ARBA00022692"/>
    </source>
</evidence>
<gene>
    <name evidence="9" type="primary">TMEM80</name>
</gene>
<evidence type="ECO:0000256" key="7">
    <source>
        <dbReference type="SAM" id="MobiDB-lite"/>
    </source>
</evidence>
<dbReference type="PANTHER" id="PTHR13531">
    <property type="entry name" value="GEO07735P1-RELATED-RELATED"/>
    <property type="match status" value="1"/>
</dbReference>
<keyword evidence="5 8" id="KW-0472">Membrane</keyword>
<keyword evidence="6" id="KW-0966">Cell projection</keyword>
<dbReference type="Ensembl" id="ENSEAST00005011386.2">
    <property type="protein sequence ID" value="ENSEASP00005010462.2"/>
    <property type="gene ID" value="ENSEASG00005007421.2"/>
</dbReference>
<organism evidence="9 10">
    <name type="scientific">Equus asinus</name>
    <name type="common">Donkey</name>
    <name type="synonym">Equus africanus asinus</name>
    <dbReference type="NCBI Taxonomy" id="9793"/>
    <lineage>
        <taxon>Eukaryota</taxon>
        <taxon>Metazoa</taxon>
        <taxon>Chordata</taxon>
        <taxon>Craniata</taxon>
        <taxon>Vertebrata</taxon>
        <taxon>Euteleostomi</taxon>
        <taxon>Mammalia</taxon>
        <taxon>Eutheria</taxon>
        <taxon>Laurasiatheria</taxon>
        <taxon>Perissodactyla</taxon>
        <taxon>Equidae</taxon>
        <taxon>Equus</taxon>
    </lineage>
</organism>
<evidence type="ECO:0008006" key="11">
    <source>
        <dbReference type="Google" id="ProtNLM"/>
    </source>
</evidence>